<dbReference type="GO" id="GO:0004851">
    <property type="term" value="F:uroporphyrin-III C-methyltransferase activity"/>
    <property type="evidence" value="ECO:0007669"/>
    <property type="project" value="UniProtKB-EC"/>
</dbReference>
<keyword evidence="3" id="KW-1133">Transmembrane helix</keyword>
<evidence type="ECO:0000256" key="1">
    <source>
        <dbReference type="SAM" id="Coils"/>
    </source>
</evidence>
<feature type="region of interest" description="Disordered" evidence="2">
    <location>
        <begin position="1"/>
        <end position="105"/>
    </location>
</feature>
<reference evidence="4" key="1">
    <citation type="journal article" date="2023" name="Front. Microbiol.">
        <title>Phylogeography and host specificity of Pasteurellaceae pathogenic to sea-farmed fish in the north-east Atlantic.</title>
        <authorList>
            <person name="Gulla S."/>
            <person name="Colquhoun D.J."/>
            <person name="Olsen A.B."/>
            <person name="Spilsberg B."/>
            <person name="Lagesen K."/>
            <person name="Aakesson C.P."/>
            <person name="Strom S."/>
            <person name="Manji F."/>
            <person name="Birkbeck T.H."/>
            <person name="Nilsen H.K."/>
        </authorList>
    </citation>
    <scope>NUCLEOTIDE SEQUENCE</scope>
    <source>
        <strain evidence="4">VIB1234</strain>
    </source>
</reference>
<dbReference type="EC" id="2.1.1.107" evidence="4"/>
<keyword evidence="4" id="KW-0808">Transferase</keyword>
<dbReference type="Proteomes" id="UP001230466">
    <property type="component" value="Unassembled WGS sequence"/>
</dbReference>
<evidence type="ECO:0000256" key="3">
    <source>
        <dbReference type="SAM" id="Phobius"/>
    </source>
</evidence>
<dbReference type="Pfam" id="PF04375">
    <property type="entry name" value="HemX"/>
    <property type="match status" value="1"/>
</dbReference>
<dbReference type="AlphaFoldDB" id="A0AAW8CKU5"/>
<keyword evidence="3" id="KW-0812">Transmembrane</keyword>
<feature type="transmembrane region" description="Helical" evidence="3">
    <location>
        <begin position="108"/>
        <end position="128"/>
    </location>
</feature>
<dbReference type="GO" id="GO:0032259">
    <property type="term" value="P:methylation"/>
    <property type="evidence" value="ECO:0007669"/>
    <property type="project" value="UniProtKB-KW"/>
</dbReference>
<dbReference type="EMBL" id="JASAYJ010000002">
    <property type="protein sequence ID" value="MDP8186467.1"/>
    <property type="molecule type" value="Genomic_DNA"/>
</dbReference>
<comment type="caution">
    <text evidence="4">The sequence shown here is derived from an EMBL/GenBank/DDBJ whole genome shotgun (WGS) entry which is preliminary data.</text>
</comment>
<feature type="compositionally biased region" description="Polar residues" evidence="2">
    <location>
        <begin position="69"/>
        <end position="79"/>
    </location>
</feature>
<dbReference type="RefSeq" id="WP_229577130.1">
    <property type="nucleotide sequence ID" value="NZ_JAGRQI010000002.1"/>
</dbReference>
<keyword evidence="3" id="KW-0472">Membrane</keyword>
<name>A0AAW8CKU5_9PAST</name>
<sequence>MSKPNKDVKQTTNKTDSEITKMSDKDNQTVVSEQKNMNKKEESGQHTQTEKAVPSNNKNPNKKKQKPNVASQSTVNTQNKTDEKTVEPTNTKPQSEPKEKKQKSGGTGIALLALIVSLGVGGAGYYFGMQKFTQLEQKIATYSQQSPQVNTATATAGVSSEQLNQQLTQLTTKLEEQLKTEVQTQIQPVIQDIAKIQESVKTQSVAEESETSSSISTQINDEIVKLTEEYKKSQQKIAQLEKMQSDYAQQITQLKTQVNTPESTAVVLSDADFLLNNALRKMVLDNDIGTAKLLLKDAGSLLSEVSAPQILKIREAIQTDLKQLDSVNDVDQDALMLKLTHLANSVDDMPMLNSQEDGTEETSKEISGSLEDWQKNIEKSAGSFLSHFIRINDKDNSIQKVFVSPSQEAYLRENIRLRLQIATLAIPRQQNTLYKESLDTVASWVRSYFDVESSNVKAFLNEIDSLAQQSVYIDAPQQLSSLDLLNTLRTQEVPKAPQPQEVAQ</sequence>
<dbReference type="PANTHER" id="PTHR38043">
    <property type="entry name" value="PROTEIN HEMX"/>
    <property type="match status" value="1"/>
</dbReference>
<evidence type="ECO:0000313" key="5">
    <source>
        <dbReference type="Proteomes" id="UP001230466"/>
    </source>
</evidence>
<keyword evidence="1" id="KW-0175">Coiled coil</keyword>
<accession>A0AAW8CKU5</accession>
<proteinExistence type="predicted"/>
<evidence type="ECO:0000313" key="4">
    <source>
        <dbReference type="EMBL" id="MDP8186467.1"/>
    </source>
</evidence>
<dbReference type="PANTHER" id="PTHR38043:SF1">
    <property type="entry name" value="PROTEIN HEMX"/>
    <property type="match status" value="1"/>
</dbReference>
<feature type="compositionally biased region" description="Basic and acidic residues" evidence="2">
    <location>
        <begin position="1"/>
        <end position="27"/>
    </location>
</feature>
<organism evidence="4 5">
    <name type="scientific">Pasteurella atlantica</name>
    <dbReference type="NCBI Taxonomy" id="2827233"/>
    <lineage>
        <taxon>Bacteria</taxon>
        <taxon>Pseudomonadati</taxon>
        <taxon>Pseudomonadota</taxon>
        <taxon>Gammaproteobacteria</taxon>
        <taxon>Pasteurellales</taxon>
        <taxon>Pasteurellaceae</taxon>
        <taxon>Pasteurella</taxon>
    </lineage>
</organism>
<feature type="coiled-coil region" evidence="1">
    <location>
        <begin position="216"/>
        <end position="257"/>
    </location>
</feature>
<gene>
    <name evidence="4" type="ORF">QJU78_01540</name>
</gene>
<dbReference type="InterPro" id="IPR007470">
    <property type="entry name" value="HemX"/>
</dbReference>
<evidence type="ECO:0000256" key="2">
    <source>
        <dbReference type="SAM" id="MobiDB-lite"/>
    </source>
</evidence>
<keyword evidence="4" id="KW-0489">Methyltransferase</keyword>
<protein>
    <submittedName>
        <fullName evidence="4">Uroporphyrinogen-III C-methyltransferase</fullName>
        <ecNumber evidence="4">2.1.1.107</ecNumber>
    </submittedName>
</protein>